<dbReference type="AlphaFoldDB" id="W0V422"/>
<organism evidence="3 4">
    <name type="scientific">Janthinobacterium agaricidamnosum NBRC 102515 = DSM 9628</name>
    <dbReference type="NCBI Taxonomy" id="1349767"/>
    <lineage>
        <taxon>Bacteria</taxon>
        <taxon>Pseudomonadati</taxon>
        <taxon>Pseudomonadota</taxon>
        <taxon>Betaproteobacteria</taxon>
        <taxon>Burkholderiales</taxon>
        <taxon>Oxalobacteraceae</taxon>
        <taxon>Janthinobacterium</taxon>
    </lineage>
</organism>
<evidence type="ECO:0000313" key="4">
    <source>
        <dbReference type="Proteomes" id="UP000027604"/>
    </source>
</evidence>
<gene>
    <name evidence="3" type="ORF">GJA_1349</name>
</gene>
<dbReference type="EMBL" id="HG322949">
    <property type="protein sequence ID" value="CDG82002.1"/>
    <property type="molecule type" value="Genomic_DNA"/>
</dbReference>
<reference evidence="3 4" key="1">
    <citation type="journal article" date="2015" name="Genome Announc.">
        <title>Genome Sequence of Mushroom Soft-Rot Pathogen Janthinobacterium agaricidamnosum.</title>
        <authorList>
            <person name="Graupner K."/>
            <person name="Lackner G."/>
            <person name="Hertweck C."/>
        </authorList>
    </citation>
    <scope>NUCLEOTIDE SEQUENCE [LARGE SCALE GENOMIC DNA]</scope>
    <source>
        <strain evidence="4">NBRC 102515 / DSM 9628</strain>
    </source>
</reference>
<comment type="function">
    <text evidence="2">Antitoxin component of a type II toxin-antitoxin (TA) system.</text>
</comment>
<evidence type="ECO:0000256" key="2">
    <source>
        <dbReference type="RuleBase" id="RU362080"/>
    </source>
</evidence>
<protein>
    <recommendedName>
        <fullName evidence="2">Antitoxin</fullName>
    </recommendedName>
</protein>
<dbReference type="InterPro" id="IPR036165">
    <property type="entry name" value="YefM-like_sf"/>
</dbReference>
<evidence type="ECO:0000313" key="3">
    <source>
        <dbReference type="EMBL" id="CDG82002.1"/>
    </source>
</evidence>
<evidence type="ECO:0000256" key="1">
    <source>
        <dbReference type="ARBA" id="ARBA00009981"/>
    </source>
</evidence>
<dbReference type="eggNOG" id="COG2161">
    <property type="taxonomic scope" value="Bacteria"/>
</dbReference>
<keyword evidence="4" id="KW-1185">Reference proteome</keyword>
<dbReference type="Proteomes" id="UP000027604">
    <property type="component" value="Chromosome I"/>
</dbReference>
<accession>W0V422</accession>
<dbReference type="OrthoDB" id="7069202at2"/>
<proteinExistence type="inferred from homology"/>
<sequence length="85" mass="9524">MKTYSYSKPISYLQSDAGDILKDLSGTAEPLVITQDGQARLVVMDVKIYEEKEQALALLKILSRGEQQIQQGKFRDAEDVFADVD</sequence>
<dbReference type="STRING" id="1349767.GJA_1349"/>
<dbReference type="KEGG" id="jag:GJA_1349"/>
<comment type="similarity">
    <text evidence="1 2">Belongs to the phD/YefM antitoxin family.</text>
</comment>
<dbReference type="RefSeq" id="WP_038490028.1">
    <property type="nucleotide sequence ID" value="NZ_BCTH01000113.1"/>
</dbReference>
<dbReference type="InterPro" id="IPR006442">
    <property type="entry name" value="Antitoxin_Phd/YefM"/>
</dbReference>
<name>W0V422_9BURK</name>
<dbReference type="HOGENOM" id="CLU_166037_3_2_4"/>
<dbReference type="Pfam" id="PF02604">
    <property type="entry name" value="PhdYeFM_antitox"/>
    <property type="match status" value="1"/>
</dbReference>
<dbReference type="SUPFAM" id="SSF143120">
    <property type="entry name" value="YefM-like"/>
    <property type="match status" value="1"/>
</dbReference>